<evidence type="ECO:0000313" key="3">
    <source>
        <dbReference type="Proteomes" id="UP000315636"/>
    </source>
</evidence>
<name>A0A521C668_9BACL</name>
<reference evidence="2 3" key="1">
    <citation type="submission" date="2017-05" db="EMBL/GenBank/DDBJ databases">
        <authorList>
            <person name="Varghese N."/>
            <person name="Submissions S."/>
        </authorList>
    </citation>
    <scope>NUCLEOTIDE SEQUENCE [LARGE SCALE GENOMIC DNA]</scope>
    <source>
        <strain evidence="2 3">DSM 45474</strain>
    </source>
</reference>
<dbReference type="AlphaFoldDB" id="A0A521C668"/>
<protein>
    <submittedName>
        <fullName evidence="2">Phage portal protein, HK97 family</fullName>
    </submittedName>
</protein>
<accession>A0A521C668</accession>
<feature type="compositionally biased region" description="Gly residues" evidence="1">
    <location>
        <begin position="422"/>
        <end position="435"/>
    </location>
</feature>
<dbReference type="InterPro" id="IPR006944">
    <property type="entry name" value="Phage/GTA_portal"/>
</dbReference>
<feature type="region of interest" description="Disordered" evidence="1">
    <location>
        <begin position="389"/>
        <end position="435"/>
    </location>
</feature>
<organism evidence="2 3">
    <name type="scientific">Melghirimyces algeriensis</name>
    <dbReference type="NCBI Taxonomy" id="910412"/>
    <lineage>
        <taxon>Bacteria</taxon>
        <taxon>Bacillati</taxon>
        <taxon>Bacillota</taxon>
        <taxon>Bacilli</taxon>
        <taxon>Bacillales</taxon>
        <taxon>Thermoactinomycetaceae</taxon>
        <taxon>Melghirimyces</taxon>
    </lineage>
</organism>
<sequence>MTGMKGGEDLKEKRSLFDMIFGRRPQQQQQIQTQLRMLNGYAPVFTSFSGDAYDSDVVRSAVDAIARNAAKLKPKHVRRVRRANDGIQETGSEIEKLLSVRPNPYMDAYTFYYKAVTQLYMQNNSFIFIDIDRIAKKIRGFYPINAATAEFLEFEGDIYTRFHFMGGQQITLPYEDLIHLRRFFYKHDLYGEPSDRALHPTLQLIQTTDEGIANAVKSSAFLRGILKFTSMLKPEDMKKQRDMFVADYLDITNNGGVAATDAKTDYTPLDNEPKMIDDKQMDAIKRKVFDYFGINETIIRSNYSEDEWNAFYESTIEPLAIQMSLEFTSKLFTDAEKKRGNEIIFEANRLQYASMTTKLNLREMVDRGAMTPNEWRAALNLAPIEGGDAPIRRLDTAEVNTEPTTGGDDNEPGEEGTPSDGDPGGDGAGAEGDGR</sequence>
<keyword evidence="3" id="KW-1185">Reference proteome</keyword>
<evidence type="ECO:0000256" key="1">
    <source>
        <dbReference type="SAM" id="MobiDB-lite"/>
    </source>
</evidence>
<dbReference type="Pfam" id="PF04860">
    <property type="entry name" value="Phage_portal"/>
    <property type="match status" value="1"/>
</dbReference>
<dbReference type="Proteomes" id="UP000315636">
    <property type="component" value="Unassembled WGS sequence"/>
</dbReference>
<evidence type="ECO:0000313" key="2">
    <source>
        <dbReference type="EMBL" id="SMO54946.1"/>
    </source>
</evidence>
<dbReference type="EMBL" id="FXTI01000003">
    <property type="protein sequence ID" value="SMO54946.1"/>
    <property type="molecule type" value="Genomic_DNA"/>
</dbReference>
<dbReference type="NCBIfam" id="TIGR01537">
    <property type="entry name" value="portal_HK97"/>
    <property type="match status" value="1"/>
</dbReference>
<proteinExistence type="predicted"/>
<dbReference type="InterPro" id="IPR006427">
    <property type="entry name" value="Portal_HK97"/>
</dbReference>
<dbReference type="OrthoDB" id="2491at2"/>
<gene>
    <name evidence="2" type="ORF">SAMN06264849_103147</name>
</gene>